<keyword evidence="9" id="KW-1185">Reference proteome</keyword>
<evidence type="ECO:0000256" key="3">
    <source>
        <dbReference type="ARBA" id="ARBA00022989"/>
    </source>
</evidence>
<evidence type="ECO:0000256" key="6">
    <source>
        <dbReference type="SAM" id="Phobius"/>
    </source>
</evidence>
<sequence length="536" mass="57847">MAASQSDWGVQSVDTKTAVKEPEKHAPDSVSFAMDEVINAMDAGDSDSGAFKDGEGGDASLKRTPGGTLLVPQPTDDPDEPLNWSWTRKHLALFVLALGSFYVKFTATVLAPGAVTLAHQFHVTNRQGTYVTSAASLMPAVAPFVWIPLSRKFGRRPVLLAGTVMAIVFAIAVARAQTYAGAVACRICMAAGASAAICIGPAAISDMFFLHEKGTRMGMNTFLLVCAPYLGGVAGGSIQQDPRLGWRWAMYMSAILLGGLLVAQFLFVPETIFDRSRAVPASQKPPKTLFQRLGLGFERPTVYANETWKYTFTRTFSMAAYPAVVLPSLWFSVAAMTEVANTAGFALNFGPESRWHFNSRGVGFCSFSGLIGAVVGEMFAGPLCDFVAKRHLKKGTTWRPEKLLPLSIPGLVTISAGLLLYGFELNYPTSWAAALTGIGIFTAGQEIMLTVLMTYMTDCYPGTAAEISVVFQCFLNLMAYHPGFYTPQWIDQPGGAKVPYIVFAVLPIVFFPPCAGLLMWKGPQIRARGPWFTIGS</sequence>
<name>A0ABR3W1P4_9PEZI</name>
<feature type="transmembrane region" description="Helical" evidence="6">
    <location>
        <begin position="217"/>
        <end position="236"/>
    </location>
</feature>
<dbReference type="PANTHER" id="PTHR23502:SF181">
    <property type="entry name" value="MAJOR FACILITATOR SUPERFAMILY (MFS) PROFILE DOMAIN-CONTAINING PROTEIN"/>
    <property type="match status" value="1"/>
</dbReference>
<feature type="transmembrane region" description="Helical" evidence="6">
    <location>
        <begin position="459"/>
        <end position="480"/>
    </location>
</feature>
<feature type="transmembrane region" description="Helical" evidence="6">
    <location>
        <begin position="158"/>
        <end position="174"/>
    </location>
</feature>
<evidence type="ECO:0000259" key="7">
    <source>
        <dbReference type="PROSITE" id="PS50850"/>
    </source>
</evidence>
<dbReference type="InterPro" id="IPR020846">
    <property type="entry name" value="MFS_dom"/>
</dbReference>
<feature type="compositionally biased region" description="Polar residues" evidence="5">
    <location>
        <begin position="1"/>
        <end position="15"/>
    </location>
</feature>
<evidence type="ECO:0000256" key="4">
    <source>
        <dbReference type="ARBA" id="ARBA00023136"/>
    </source>
</evidence>
<feature type="transmembrane region" description="Helical" evidence="6">
    <location>
        <begin position="361"/>
        <end position="383"/>
    </location>
</feature>
<feature type="domain" description="Major facilitator superfamily (MFS) profile" evidence="7">
    <location>
        <begin position="92"/>
        <end position="536"/>
    </location>
</feature>
<feature type="region of interest" description="Disordered" evidence="5">
    <location>
        <begin position="43"/>
        <end position="76"/>
    </location>
</feature>
<organism evidence="8 9">
    <name type="scientific">Phialemonium thermophilum</name>
    <dbReference type="NCBI Taxonomy" id="223376"/>
    <lineage>
        <taxon>Eukaryota</taxon>
        <taxon>Fungi</taxon>
        <taxon>Dikarya</taxon>
        <taxon>Ascomycota</taxon>
        <taxon>Pezizomycotina</taxon>
        <taxon>Sordariomycetes</taxon>
        <taxon>Sordariomycetidae</taxon>
        <taxon>Cephalothecales</taxon>
        <taxon>Cephalothecaceae</taxon>
        <taxon>Phialemonium</taxon>
    </lineage>
</organism>
<dbReference type="Gene3D" id="1.20.1250.20">
    <property type="entry name" value="MFS general substrate transporter like domains"/>
    <property type="match status" value="1"/>
</dbReference>
<proteinExistence type="predicted"/>
<evidence type="ECO:0000313" key="8">
    <source>
        <dbReference type="EMBL" id="KAL1850747.1"/>
    </source>
</evidence>
<protein>
    <recommendedName>
        <fullName evidence="7">Major facilitator superfamily (MFS) profile domain-containing protein</fullName>
    </recommendedName>
</protein>
<reference evidence="8 9" key="1">
    <citation type="journal article" date="2024" name="Commun. Biol.">
        <title>Comparative genomic analysis of thermophilic fungi reveals convergent evolutionary adaptations and gene losses.</title>
        <authorList>
            <person name="Steindorff A.S."/>
            <person name="Aguilar-Pontes M.V."/>
            <person name="Robinson A.J."/>
            <person name="Andreopoulos B."/>
            <person name="LaButti K."/>
            <person name="Kuo A."/>
            <person name="Mondo S."/>
            <person name="Riley R."/>
            <person name="Otillar R."/>
            <person name="Haridas S."/>
            <person name="Lipzen A."/>
            <person name="Grimwood J."/>
            <person name="Schmutz J."/>
            <person name="Clum A."/>
            <person name="Reid I.D."/>
            <person name="Moisan M.C."/>
            <person name="Butler G."/>
            <person name="Nguyen T.T.M."/>
            <person name="Dewar K."/>
            <person name="Conant G."/>
            <person name="Drula E."/>
            <person name="Henrissat B."/>
            <person name="Hansel C."/>
            <person name="Singer S."/>
            <person name="Hutchinson M.I."/>
            <person name="de Vries R.P."/>
            <person name="Natvig D.O."/>
            <person name="Powell A.J."/>
            <person name="Tsang A."/>
            <person name="Grigoriev I.V."/>
        </authorList>
    </citation>
    <scope>NUCLEOTIDE SEQUENCE [LARGE SCALE GENOMIC DNA]</scope>
    <source>
        <strain evidence="8 9">ATCC 24622</strain>
    </source>
</reference>
<keyword evidence="4 6" id="KW-0472">Membrane</keyword>
<evidence type="ECO:0000313" key="9">
    <source>
        <dbReference type="Proteomes" id="UP001586593"/>
    </source>
</evidence>
<dbReference type="PANTHER" id="PTHR23502">
    <property type="entry name" value="MAJOR FACILITATOR SUPERFAMILY"/>
    <property type="match status" value="1"/>
</dbReference>
<feature type="transmembrane region" description="Helical" evidence="6">
    <location>
        <begin position="429"/>
        <end position="452"/>
    </location>
</feature>
<feature type="transmembrane region" description="Helical" evidence="6">
    <location>
        <begin position="403"/>
        <end position="423"/>
    </location>
</feature>
<comment type="subcellular location">
    <subcellularLocation>
        <location evidence="1">Membrane</location>
        <topology evidence="1">Multi-pass membrane protein</topology>
    </subcellularLocation>
</comment>
<dbReference type="InterPro" id="IPR011701">
    <property type="entry name" value="MFS"/>
</dbReference>
<feature type="transmembrane region" description="Helical" evidence="6">
    <location>
        <begin position="91"/>
        <end position="115"/>
    </location>
</feature>
<keyword evidence="2 6" id="KW-0812">Transmembrane</keyword>
<feature type="compositionally biased region" description="Basic and acidic residues" evidence="5">
    <location>
        <begin position="17"/>
        <end position="27"/>
    </location>
</feature>
<dbReference type="Pfam" id="PF07690">
    <property type="entry name" value="MFS_1"/>
    <property type="match status" value="1"/>
</dbReference>
<evidence type="ECO:0000256" key="5">
    <source>
        <dbReference type="SAM" id="MobiDB-lite"/>
    </source>
</evidence>
<feature type="transmembrane region" description="Helical" evidence="6">
    <location>
        <begin position="127"/>
        <end position="146"/>
    </location>
</feature>
<feature type="region of interest" description="Disordered" evidence="5">
    <location>
        <begin position="1"/>
        <end position="31"/>
    </location>
</feature>
<feature type="transmembrane region" description="Helical" evidence="6">
    <location>
        <begin position="319"/>
        <end position="341"/>
    </location>
</feature>
<evidence type="ECO:0000256" key="1">
    <source>
        <dbReference type="ARBA" id="ARBA00004141"/>
    </source>
</evidence>
<feature type="transmembrane region" description="Helical" evidence="6">
    <location>
        <begin position="500"/>
        <end position="520"/>
    </location>
</feature>
<dbReference type="EMBL" id="JAZHXJ010000813">
    <property type="protein sequence ID" value="KAL1850747.1"/>
    <property type="molecule type" value="Genomic_DNA"/>
</dbReference>
<comment type="caution">
    <text evidence="8">The sequence shown here is derived from an EMBL/GenBank/DDBJ whole genome shotgun (WGS) entry which is preliminary data.</text>
</comment>
<dbReference type="Proteomes" id="UP001586593">
    <property type="component" value="Unassembled WGS sequence"/>
</dbReference>
<dbReference type="InterPro" id="IPR036259">
    <property type="entry name" value="MFS_trans_sf"/>
</dbReference>
<dbReference type="PROSITE" id="PS50850">
    <property type="entry name" value="MFS"/>
    <property type="match status" value="1"/>
</dbReference>
<accession>A0ABR3W1P4</accession>
<evidence type="ECO:0000256" key="2">
    <source>
        <dbReference type="ARBA" id="ARBA00022692"/>
    </source>
</evidence>
<dbReference type="SUPFAM" id="SSF103473">
    <property type="entry name" value="MFS general substrate transporter"/>
    <property type="match status" value="1"/>
</dbReference>
<feature type="transmembrane region" description="Helical" evidence="6">
    <location>
        <begin position="248"/>
        <end position="268"/>
    </location>
</feature>
<gene>
    <name evidence="8" type="ORF">VTK73DRAFT_9599</name>
</gene>
<feature type="transmembrane region" description="Helical" evidence="6">
    <location>
        <begin position="180"/>
        <end position="205"/>
    </location>
</feature>
<keyword evidence="3 6" id="KW-1133">Transmembrane helix</keyword>